<dbReference type="InterPro" id="IPR036388">
    <property type="entry name" value="WH-like_DNA-bd_sf"/>
</dbReference>
<dbReference type="EMBL" id="JAJTTC010000003">
    <property type="protein sequence ID" value="MCF0062810.1"/>
    <property type="molecule type" value="Genomic_DNA"/>
</dbReference>
<dbReference type="GO" id="GO:0016987">
    <property type="term" value="F:sigma factor activity"/>
    <property type="evidence" value="ECO:0007669"/>
    <property type="project" value="UniProtKB-KW"/>
</dbReference>
<dbReference type="AlphaFoldDB" id="A0A9X1PLX4"/>
<dbReference type="InterPro" id="IPR039425">
    <property type="entry name" value="RNA_pol_sigma-70-like"/>
</dbReference>
<dbReference type="RefSeq" id="WP_234655887.1">
    <property type="nucleotide sequence ID" value="NZ_CP094997.1"/>
</dbReference>
<dbReference type="Pfam" id="PF04542">
    <property type="entry name" value="Sigma70_r2"/>
    <property type="match status" value="1"/>
</dbReference>
<protein>
    <submittedName>
        <fullName evidence="7">RNA polymerase sigma factor</fullName>
    </submittedName>
</protein>
<gene>
    <name evidence="7" type="ORF">LXM26_14985</name>
</gene>
<organism evidence="7 8">
    <name type="scientific">Dyadobacter chenwenxiniae</name>
    <dbReference type="NCBI Taxonomy" id="2906456"/>
    <lineage>
        <taxon>Bacteria</taxon>
        <taxon>Pseudomonadati</taxon>
        <taxon>Bacteroidota</taxon>
        <taxon>Cytophagia</taxon>
        <taxon>Cytophagales</taxon>
        <taxon>Spirosomataceae</taxon>
        <taxon>Dyadobacter</taxon>
    </lineage>
</organism>
<dbReference type="Gene3D" id="1.10.10.10">
    <property type="entry name" value="Winged helix-like DNA-binding domain superfamily/Winged helix DNA-binding domain"/>
    <property type="match status" value="1"/>
</dbReference>
<dbReference type="InterPro" id="IPR013324">
    <property type="entry name" value="RNA_pol_sigma_r3/r4-like"/>
</dbReference>
<dbReference type="Proteomes" id="UP001139000">
    <property type="component" value="Unassembled WGS sequence"/>
</dbReference>
<comment type="similarity">
    <text evidence="1">Belongs to the sigma-70 factor family. ECF subfamily.</text>
</comment>
<dbReference type="InterPro" id="IPR007627">
    <property type="entry name" value="RNA_pol_sigma70_r2"/>
</dbReference>
<evidence type="ECO:0000256" key="1">
    <source>
        <dbReference type="ARBA" id="ARBA00010641"/>
    </source>
</evidence>
<keyword evidence="4" id="KW-0804">Transcription</keyword>
<dbReference type="InterPro" id="IPR013249">
    <property type="entry name" value="RNA_pol_sigma70_r4_t2"/>
</dbReference>
<proteinExistence type="inferred from homology"/>
<keyword evidence="8" id="KW-1185">Reference proteome</keyword>
<dbReference type="Gene3D" id="1.10.1740.10">
    <property type="match status" value="1"/>
</dbReference>
<dbReference type="GO" id="GO:0003677">
    <property type="term" value="F:DNA binding"/>
    <property type="evidence" value="ECO:0007669"/>
    <property type="project" value="InterPro"/>
</dbReference>
<dbReference type="NCBIfam" id="TIGR02937">
    <property type="entry name" value="sigma70-ECF"/>
    <property type="match status" value="1"/>
</dbReference>
<dbReference type="PANTHER" id="PTHR43133:SF46">
    <property type="entry name" value="RNA POLYMERASE SIGMA-70 FACTOR ECF SUBFAMILY"/>
    <property type="match status" value="1"/>
</dbReference>
<dbReference type="SUPFAM" id="SSF88659">
    <property type="entry name" value="Sigma3 and sigma4 domains of RNA polymerase sigma factors"/>
    <property type="match status" value="1"/>
</dbReference>
<keyword evidence="2" id="KW-0805">Transcription regulation</keyword>
<evidence type="ECO:0000256" key="4">
    <source>
        <dbReference type="ARBA" id="ARBA00023163"/>
    </source>
</evidence>
<keyword evidence="3" id="KW-0731">Sigma factor</keyword>
<name>A0A9X1PLX4_9BACT</name>
<dbReference type="InterPro" id="IPR013325">
    <property type="entry name" value="RNA_pol_sigma_r2"/>
</dbReference>
<dbReference type="GO" id="GO:0006352">
    <property type="term" value="P:DNA-templated transcription initiation"/>
    <property type="evidence" value="ECO:0007669"/>
    <property type="project" value="InterPro"/>
</dbReference>
<accession>A0A9X1PLX4</accession>
<evidence type="ECO:0000256" key="3">
    <source>
        <dbReference type="ARBA" id="ARBA00023082"/>
    </source>
</evidence>
<sequence>MDNISKHFWEDAYRQNIGKMIAVCWRYTHDRQTAEDLAHDAFVVAIGKVTSFKNRGPFEAWLRRIVVNVALQYLRQQKEREKIRIGTEYPCELDANQDENPGRFSFSEIELLEVISNLPEHHKLVFNLYVIDNFTHAQIAAQLGISEGTSKSHLARARKKIRELLNERIRDNKRGKKSFPLFILPYQSWGIDGFIFGRLKDLQVQPKRLLSLNISKTECMTIPKYVSTGLTSRFFFKAGLWAASIAIGLGGFSHMIYKEKENGHQQDKLQIVAQSSERVSDFNSNKEQLTEHLFSDSITATIPENLIIVEKTKNGDPMKNLSTLSGVVIASLSFNSIDLAKELPVQLKNRSIEVQTVSNSNAIAENGRATEKLEVRLSQGTFYAQKLLWSETRKLYFLGDNVKVDFNTNRFVGSGRFSFLEDVNHLVINGIPLKMNEAIKLSNKKYNLNQLNAVEGLKKYGEDGKNGVVEITVSE</sequence>
<reference evidence="7" key="1">
    <citation type="submission" date="2021-12" db="EMBL/GenBank/DDBJ databases">
        <title>Novel species in genus Dyadobacter.</title>
        <authorList>
            <person name="Ma C."/>
        </authorList>
    </citation>
    <scope>NUCLEOTIDE SEQUENCE</scope>
    <source>
        <strain evidence="7">LJ419</strain>
    </source>
</reference>
<dbReference type="PANTHER" id="PTHR43133">
    <property type="entry name" value="RNA POLYMERASE ECF-TYPE SIGMA FACTO"/>
    <property type="match status" value="1"/>
</dbReference>
<evidence type="ECO:0000259" key="5">
    <source>
        <dbReference type="Pfam" id="PF04542"/>
    </source>
</evidence>
<dbReference type="SUPFAM" id="SSF88946">
    <property type="entry name" value="Sigma2 domain of RNA polymerase sigma factors"/>
    <property type="match status" value="1"/>
</dbReference>
<dbReference type="InterPro" id="IPR014284">
    <property type="entry name" value="RNA_pol_sigma-70_dom"/>
</dbReference>
<evidence type="ECO:0000259" key="6">
    <source>
        <dbReference type="Pfam" id="PF08281"/>
    </source>
</evidence>
<evidence type="ECO:0000313" key="7">
    <source>
        <dbReference type="EMBL" id="MCF0062810.1"/>
    </source>
</evidence>
<dbReference type="Pfam" id="PF08281">
    <property type="entry name" value="Sigma70_r4_2"/>
    <property type="match status" value="1"/>
</dbReference>
<feature type="domain" description="RNA polymerase sigma factor 70 region 4 type 2" evidence="6">
    <location>
        <begin position="110"/>
        <end position="161"/>
    </location>
</feature>
<dbReference type="CDD" id="cd06171">
    <property type="entry name" value="Sigma70_r4"/>
    <property type="match status" value="1"/>
</dbReference>
<feature type="domain" description="RNA polymerase sigma-70 region 2" evidence="5">
    <location>
        <begin position="13"/>
        <end position="78"/>
    </location>
</feature>
<comment type="caution">
    <text evidence="7">The sequence shown here is derived from an EMBL/GenBank/DDBJ whole genome shotgun (WGS) entry which is preliminary data.</text>
</comment>
<evidence type="ECO:0000313" key="8">
    <source>
        <dbReference type="Proteomes" id="UP001139000"/>
    </source>
</evidence>
<evidence type="ECO:0000256" key="2">
    <source>
        <dbReference type="ARBA" id="ARBA00023015"/>
    </source>
</evidence>